<accession>B8CCT3</accession>
<sequence>MSAPTLAVLCEDADEETTIPIVGVRFEIFQCMLRYAYGDDIPDELWKPTNNRNNSNNNILSSSPAMELLDAANRFGVVGLKILAESKVQQHNISIETASDLILYADAKNCPLLKEKAMDYFVLHAEEIRKSPSFERIEESTHIMVELMDALLSSRRSSTNTLRSFSLGEQDVDYGSMSVNLLRRMLEERGLDVDGSREMLIGRLEGWNVGRNNM</sequence>
<dbReference type="GeneID" id="7451584"/>
<dbReference type="InterPro" id="IPR003034">
    <property type="entry name" value="SAP_dom"/>
</dbReference>
<organism evidence="2 3">
    <name type="scientific">Thalassiosira pseudonana</name>
    <name type="common">Marine diatom</name>
    <name type="synonym">Cyclotella nana</name>
    <dbReference type="NCBI Taxonomy" id="35128"/>
    <lineage>
        <taxon>Eukaryota</taxon>
        <taxon>Sar</taxon>
        <taxon>Stramenopiles</taxon>
        <taxon>Ochrophyta</taxon>
        <taxon>Bacillariophyta</taxon>
        <taxon>Coscinodiscophyceae</taxon>
        <taxon>Thalassiosirophycidae</taxon>
        <taxon>Thalassiosirales</taxon>
        <taxon>Thalassiosiraceae</taxon>
        <taxon>Thalassiosira</taxon>
    </lineage>
</organism>
<dbReference type="PROSITE" id="PS50800">
    <property type="entry name" value="SAP"/>
    <property type="match status" value="1"/>
</dbReference>
<evidence type="ECO:0000313" key="3">
    <source>
        <dbReference type="Proteomes" id="UP000001449"/>
    </source>
</evidence>
<reference evidence="2 3" key="1">
    <citation type="journal article" date="2004" name="Science">
        <title>The genome of the diatom Thalassiosira pseudonana: ecology, evolution, and metabolism.</title>
        <authorList>
            <person name="Armbrust E.V."/>
            <person name="Berges J.A."/>
            <person name="Bowler C."/>
            <person name="Green B.R."/>
            <person name="Martinez D."/>
            <person name="Putnam N.H."/>
            <person name="Zhou S."/>
            <person name="Allen A.E."/>
            <person name="Apt K.E."/>
            <person name="Bechner M."/>
            <person name="Brzezinski M.A."/>
            <person name="Chaal B.K."/>
            <person name="Chiovitti A."/>
            <person name="Davis A.K."/>
            <person name="Demarest M.S."/>
            <person name="Detter J.C."/>
            <person name="Glavina T."/>
            <person name="Goodstein D."/>
            <person name="Hadi M.Z."/>
            <person name="Hellsten U."/>
            <person name="Hildebrand M."/>
            <person name="Jenkins B.D."/>
            <person name="Jurka J."/>
            <person name="Kapitonov V.V."/>
            <person name="Kroger N."/>
            <person name="Lau W.W."/>
            <person name="Lane T.W."/>
            <person name="Larimer F.W."/>
            <person name="Lippmeier J.C."/>
            <person name="Lucas S."/>
            <person name="Medina M."/>
            <person name="Montsant A."/>
            <person name="Obornik M."/>
            <person name="Parker M.S."/>
            <person name="Palenik B."/>
            <person name="Pazour G.J."/>
            <person name="Richardson P.M."/>
            <person name="Rynearson T.A."/>
            <person name="Saito M.A."/>
            <person name="Schwartz D.C."/>
            <person name="Thamatrakoln K."/>
            <person name="Valentin K."/>
            <person name="Vardi A."/>
            <person name="Wilkerson F.P."/>
            <person name="Rokhsar D.S."/>
        </authorList>
    </citation>
    <scope>NUCLEOTIDE SEQUENCE [LARGE SCALE GENOMIC DNA]</scope>
    <source>
        <strain evidence="2 3">CCMP1335</strain>
    </source>
</reference>
<dbReference type="HOGENOM" id="CLU_1291297_0_0_1"/>
<dbReference type="AlphaFoldDB" id="B8CCT3"/>
<proteinExistence type="predicted"/>
<dbReference type="Gene3D" id="1.10.720.30">
    <property type="entry name" value="SAP domain"/>
    <property type="match status" value="1"/>
</dbReference>
<dbReference type="KEGG" id="tps:THAPSDRAFT_24926"/>
<dbReference type="InterPro" id="IPR036361">
    <property type="entry name" value="SAP_dom_sf"/>
</dbReference>
<gene>
    <name evidence="2" type="ORF">THAPSDRAFT_24926</name>
</gene>
<name>B8CCT3_THAPS</name>
<evidence type="ECO:0000313" key="2">
    <source>
        <dbReference type="EMBL" id="EED88831.1"/>
    </source>
</evidence>
<dbReference type="RefSeq" id="XP_002293822.1">
    <property type="nucleotide sequence ID" value="XM_002293786.1"/>
</dbReference>
<dbReference type="Pfam" id="PF02037">
    <property type="entry name" value="SAP"/>
    <property type="match status" value="1"/>
</dbReference>
<dbReference type="Proteomes" id="UP000001449">
    <property type="component" value="Chromosome 14"/>
</dbReference>
<protein>
    <recommendedName>
        <fullName evidence="1">SAP domain-containing protein</fullName>
    </recommendedName>
</protein>
<reference evidence="2 3" key="2">
    <citation type="journal article" date="2008" name="Nature">
        <title>The Phaeodactylum genome reveals the evolutionary history of diatom genomes.</title>
        <authorList>
            <person name="Bowler C."/>
            <person name="Allen A.E."/>
            <person name="Badger J.H."/>
            <person name="Grimwood J."/>
            <person name="Jabbari K."/>
            <person name="Kuo A."/>
            <person name="Maheswari U."/>
            <person name="Martens C."/>
            <person name="Maumus F."/>
            <person name="Otillar R.P."/>
            <person name="Rayko E."/>
            <person name="Salamov A."/>
            <person name="Vandepoele K."/>
            <person name="Beszteri B."/>
            <person name="Gruber A."/>
            <person name="Heijde M."/>
            <person name="Katinka M."/>
            <person name="Mock T."/>
            <person name="Valentin K."/>
            <person name="Verret F."/>
            <person name="Berges J.A."/>
            <person name="Brownlee C."/>
            <person name="Cadoret J.P."/>
            <person name="Chiovitti A."/>
            <person name="Choi C.J."/>
            <person name="Coesel S."/>
            <person name="De Martino A."/>
            <person name="Detter J.C."/>
            <person name="Durkin C."/>
            <person name="Falciatore A."/>
            <person name="Fournet J."/>
            <person name="Haruta M."/>
            <person name="Huysman M.J."/>
            <person name="Jenkins B.D."/>
            <person name="Jiroutova K."/>
            <person name="Jorgensen R.E."/>
            <person name="Joubert Y."/>
            <person name="Kaplan A."/>
            <person name="Kroger N."/>
            <person name="Kroth P.G."/>
            <person name="La Roche J."/>
            <person name="Lindquist E."/>
            <person name="Lommer M."/>
            <person name="Martin-Jezequel V."/>
            <person name="Lopez P.J."/>
            <person name="Lucas S."/>
            <person name="Mangogna M."/>
            <person name="McGinnis K."/>
            <person name="Medlin L.K."/>
            <person name="Montsant A."/>
            <person name="Oudot-Le Secq M.P."/>
            <person name="Napoli C."/>
            <person name="Obornik M."/>
            <person name="Parker M.S."/>
            <person name="Petit J.L."/>
            <person name="Porcel B.M."/>
            <person name="Poulsen N."/>
            <person name="Robison M."/>
            <person name="Rychlewski L."/>
            <person name="Rynearson T.A."/>
            <person name="Schmutz J."/>
            <person name="Shapiro H."/>
            <person name="Siaut M."/>
            <person name="Stanley M."/>
            <person name="Sussman M.R."/>
            <person name="Taylor A.R."/>
            <person name="Vardi A."/>
            <person name="von Dassow P."/>
            <person name="Vyverman W."/>
            <person name="Willis A."/>
            <person name="Wyrwicz L.S."/>
            <person name="Rokhsar D.S."/>
            <person name="Weissenbach J."/>
            <person name="Armbrust E.V."/>
            <person name="Green B.R."/>
            <person name="Van de Peer Y."/>
            <person name="Grigoriev I.V."/>
        </authorList>
    </citation>
    <scope>NUCLEOTIDE SEQUENCE [LARGE SCALE GENOMIC DNA]</scope>
    <source>
        <strain evidence="2 3">CCMP1335</strain>
    </source>
</reference>
<evidence type="ECO:0000259" key="1">
    <source>
        <dbReference type="PROSITE" id="PS50800"/>
    </source>
</evidence>
<dbReference type="PANTHER" id="PTHR24413">
    <property type="entry name" value="SPECKLE-TYPE POZ PROTEIN"/>
    <property type="match status" value="1"/>
</dbReference>
<dbReference type="eggNOG" id="KOG1987">
    <property type="taxonomic scope" value="Eukaryota"/>
</dbReference>
<keyword evidence="3" id="KW-1185">Reference proteome</keyword>
<dbReference type="SUPFAM" id="SSF68906">
    <property type="entry name" value="SAP domain"/>
    <property type="match status" value="1"/>
</dbReference>
<dbReference type="EMBL" id="CM000649">
    <property type="protein sequence ID" value="EED88831.1"/>
    <property type="molecule type" value="Genomic_DNA"/>
</dbReference>
<dbReference type="InterPro" id="IPR011333">
    <property type="entry name" value="SKP1/BTB/POZ_sf"/>
</dbReference>
<dbReference type="InParanoid" id="B8CCT3"/>
<dbReference type="SUPFAM" id="SSF54695">
    <property type="entry name" value="POZ domain"/>
    <property type="match status" value="1"/>
</dbReference>
<dbReference type="OMA" id="PTTIFHA"/>
<feature type="domain" description="SAP" evidence="1">
    <location>
        <begin position="174"/>
        <end position="208"/>
    </location>
</feature>
<dbReference type="PaxDb" id="35128-Thaps24926"/>
<dbReference type="Gene3D" id="3.30.710.10">
    <property type="entry name" value="Potassium Channel Kv1.1, Chain A"/>
    <property type="match status" value="1"/>
</dbReference>
<dbReference type="Gene3D" id="1.25.40.420">
    <property type="match status" value="1"/>
</dbReference>